<protein>
    <recommendedName>
        <fullName evidence="6">Cytochrome b5 heme-binding domain-containing protein</fullName>
    </recommendedName>
</protein>
<keyword evidence="1" id="KW-0813">Transport</keyword>
<dbReference type="InterPro" id="IPR018506">
    <property type="entry name" value="Cyt_B5_heme-BS"/>
</dbReference>
<gene>
    <name evidence="7" type="ORF">RDWZM_009083</name>
</gene>
<evidence type="ECO:0000256" key="1">
    <source>
        <dbReference type="ARBA" id="ARBA00022448"/>
    </source>
</evidence>
<name>A0A9Q0RKQ4_BLOTA</name>
<keyword evidence="3 5" id="KW-0479">Metal-binding</keyword>
<organism evidence="7 8">
    <name type="scientific">Blomia tropicalis</name>
    <name type="common">Mite</name>
    <dbReference type="NCBI Taxonomy" id="40697"/>
    <lineage>
        <taxon>Eukaryota</taxon>
        <taxon>Metazoa</taxon>
        <taxon>Ecdysozoa</taxon>
        <taxon>Arthropoda</taxon>
        <taxon>Chelicerata</taxon>
        <taxon>Arachnida</taxon>
        <taxon>Acari</taxon>
        <taxon>Acariformes</taxon>
        <taxon>Sarcoptiformes</taxon>
        <taxon>Astigmata</taxon>
        <taxon>Glycyphagoidea</taxon>
        <taxon>Echimyopodidae</taxon>
        <taxon>Blomia</taxon>
    </lineage>
</organism>
<dbReference type="GO" id="GO:1902387">
    <property type="term" value="F:ceramide 1-phosphate binding"/>
    <property type="evidence" value="ECO:0007669"/>
    <property type="project" value="TreeGrafter"/>
</dbReference>
<evidence type="ECO:0000313" key="7">
    <source>
        <dbReference type="EMBL" id="KAJ6217926.1"/>
    </source>
</evidence>
<dbReference type="GO" id="GO:0005829">
    <property type="term" value="C:cytosol"/>
    <property type="evidence" value="ECO:0007669"/>
    <property type="project" value="TreeGrafter"/>
</dbReference>
<dbReference type="PROSITE" id="PS00191">
    <property type="entry name" value="CYTOCHROME_B5_1"/>
    <property type="match status" value="1"/>
</dbReference>
<keyword evidence="8" id="KW-1185">Reference proteome</keyword>
<accession>A0A9Q0RKQ4</accession>
<evidence type="ECO:0000313" key="8">
    <source>
        <dbReference type="Proteomes" id="UP001142055"/>
    </source>
</evidence>
<dbReference type="GO" id="GO:1902388">
    <property type="term" value="F:ceramide 1-phosphate transfer activity"/>
    <property type="evidence" value="ECO:0007669"/>
    <property type="project" value="TreeGrafter"/>
</dbReference>
<evidence type="ECO:0000256" key="5">
    <source>
        <dbReference type="RuleBase" id="RU362121"/>
    </source>
</evidence>
<dbReference type="InterPro" id="IPR036400">
    <property type="entry name" value="Cyt_B5-like_heme/steroid_sf"/>
</dbReference>
<dbReference type="Pfam" id="PF08718">
    <property type="entry name" value="GLTP"/>
    <property type="match status" value="1"/>
</dbReference>
<dbReference type="Gene3D" id="1.10.3520.10">
    <property type="entry name" value="Glycolipid transfer protein"/>
    <property type="match status" value="1"/>
</dbReference>
<comment type="caution">
    <text evidence="7">The sequence shown here is derived from an EMBL/GenBank/DDBJ whole genome shotgun (WGS) entry which is preliminary data.</text>
</comment>
<proteinExistence type="inferred from homology"/>
<dbReference type="EMBL" id="JAPWDV010000003">
    <property type="protein sequence ID" value="KAJ6217926.1"/>
    <property type="molecule type" value="Genomic_DNA"/>
</dbReference>
<sequence>MTDVDEGNRQKLKYEPLIVKFEGKEYDLSSYVKIHPGGEEVLRRNSGKDITEVLLNQPAHKPVFNFIRTKLKTLELKSLPEESESAKEAKSSKSIVQFVDLLGTTFKPVKADIDGNVNKLNNLFESDSTKYFNLNDIVKIEKTTLSESEFHIGTDALTWLNRALLYNQTFLTFFLKEYKDLPEDVESLDELPEDLNKHFHLAYDLTLKKYHNWFVQKIFGVCLMAAPSRTSLLTYLGYLNSGIQQSNLKQLIIDSIEKYLLLLKANTDAVSILLLSHGIQP</sequence>
<dbReference type="Proteomes" id="UP001142055">
    <property type="component" value="Chromosome 3"/>
</dbReference>
<comment type="similarity">
    <text evidence="5">Belongs to the cytochrome b5 family.</text>
</comment>
<dbReference type="InterPro" id="IPR014830">
    <property type="entry name" value="Glycolipid_transfer_prot_dom"/>
</dbReference>
<dbReference type="PANTHER" id="PTHR10219:SF25">
    <property type="entry name" value="PLECKSTRIN HOMOLOGY DOMAIN-CONTAINING FAMILY A MEMBER 8"/>
    <property type="match status" value="1"/>
</dbReference>
<dbReference type="SUPFAM" id="SSF110004">
    <property type="entry name" value="Glycolipid transfer protein, GLTP"/>
    <property type="match status" value="1"/>
</dbReference>
<dbReference type="OMA" id="NFIRTKL"/>
<feature type="domain" description="Cytochrome b5 heme-binding" evidence="6">
    <location>
        <begin position="1"/>
        <end position="60"/>
    </location>
</feature>
<dbReference type="InterPro" id="IPR036497">
    <property type="entry name" value="GLTP_sf"/>
</dbReference>
<evidence type="ECO:0000256" key="3">
    <source>
        <dbReference type="ARBA" id="ARBA00022723"/>
    </source>
</evidence>
<dbReference type="PANTHER" id="PTHR10219">
    <property type="entry name" value="GLYCOLIPID TRANSFER PROTEIN-RELATED"/>
    <property type="match status" value="1"/>
</dbReference>
<dbReference type="Gene3D" id="3.10.120.10">
    <property type="entry name" value="Cytochrome b5-like heme/steroid binding domain"/>
    <property type="match status" value="1"/>
</dbReference>
<dbReference type="GO" id="GO:0016020">
    <property type="term" value="C:membrane"/>
    <property type="evidence" value="ECO:0007669"/>
    <property type="project" value="TreeGrafter"/>
</dbReference>
<dbReference type="AlphaFoldDB" id="A0A9Q0RKQ4"/>
<dbReference type="PROSITE" id="PS50255">
    <property type="entry name" value="CYTOCHROME_B5_2"/>
    <property type="match status" value="1"/>
</dbReference>
<dbReference type="GO" id="GO:0046872">
    <property type="term" value="F:metal ion binding"/>
    <property type="evidence" value="ECO:0007669"/>
    <property type="project" value="UniProtKB-UniRule"/>
</dbReference>
<dbReference type="SUPFAM" id="SSF55856">
    <property type="entry name" value="Cytochrome b5-like heme/steroid binding domain"/>
    <property type="match status" value="1"/>
</dbReference>
<evidence type="ECO:0000256" key="2">
    <source>
        <dbReference type="ARBA" id="ARBA00022617"/>
    </source>
</evidence>
<dbReference type="GO" id="GO:0020037">
    <property type="term" value="F:heme binding"/>
    <property type="evidence" value="ECO:0007669"/>
    <property type="project" value="UniProtKB-UniRule"/>
</dbReference>
<keyword evidence="4 5" id="KW-0408">Iron</keyword>
<evidence type="ECO:0000256" key="4">
    <source>
        <dbReference type="ARBA" id="ARBA00023004"/>
    </source>
</evidence>
<dbReference type="Pfam" id="PF00173">
    <property type="entry name" value="Cyt-b5"/>
    <property type="match status" value="1"/>
</dbReference>
<keyword evidence="2 5" id="KW-0349">Heme</keyword>
<reference evidence="7" key="1">
    <citation type="submission" date="2022-12" db="EMBL/GenBank/DDBJ databases">
        <title>Genome assemblies of Blomia tropicalis.</title>
        <authorList>
            <person name="Cui Y."/>
        </authorList>
    </citation>
    <scope>NUCLEOTIDE SEQUENCE</scope>
    <source>
        <tissue evidence="7">Adult mites</tissue>
    </source>
</reference>
<dbReference type="InterPro" id="IPR001199">
    <property type="entry name" value="Cyt_B5-like_heme/steroid-bd"/>
</dbReference>
<evidence type="ECO:0000259" key="6">
    <source>
        <dbReference type="PROSITE" id="PS50255"/>
    </source>
</evidence>